<sequence>MTTSRKKITMPPFLNKLYSTLQEQLDVIEQEEENILYRAEKSIHATKAAMEQLRTYISSYKFETTTEEIHFFKEIKPRFYSKLIYYLKVFNIETRRPNGGQKAEEKFLRKEMQRLTHFFDNNLEFYQYYRTGATHLDEKYFLRGSQDLYLTLDPQYFNTDPSFSTSHDYKVAKLIANELLRIYLNKALEHTAQQTETTNHFTAKPVLTWTGSKTSLIELLYALQSTGVFNNGAADVKQIATYLQEVFNVELGNYYRTFQEIRIRKGSRTQFMEQLTERLVKRMDETDEQIRH</sequence>
<keyword evidence="2" id="KW-1185">Reference proteome</keyword>
<protein>
    <submittedName>
        <fullName evidence="1">RteC protein</fullName>
    </submittedName>
</protein>
<dbReference type="AlphaFoldDB" id="A0A562SCH1"/>
<organism evidence="1 2">
    <name type="scientific">Lacibacter cauensis</name>
    <dbReference type="NCBI Taxonomy" id="510947"/>
    <lineage>
        <taxon>Bacteria</taxon>
        <taxon>Pseudomonadati</taxon>
        <taxon>Bacteroidota</taxon>
        <taxon>Chitinophagia</taxon>
        <taxon>Chitinophagales</taxon>
        <taxon>Chitinophagaceae</taxon>
        <taxon>Lacibacter</taxon>
    </lineage>
</organism>
<accession>A0A562SCH1</accession>
<gene>
    <name evidence="1" type="ORF">IQ13_3431</name>
</gene>
<dbReference type="EMBL" id="VLLE01000006">
    <property type="protein sequence ID" value="TWI79039.1"/>
    <property type="molecule type" value="Genomic_DNA"/>
</dbReference>
<evidence type="ECO:0000313" key="1">
    <source>
        <dbReference type="EMBL" id="TWI79039.1"/>
    </source>
</evidence>
<dbReference type="Proteomes" id="UP000316167">
    <property type="component" value="Unassembled WGS sequence"/>
</dbReference>
<dbReference type="RefSeq" id="WP_199758301.1">
    <property type="nucleotide sequence ID" value="NZ_VLLE01000006.1"/>
</dbReference>
<dbReference type="Pfam" id="PF09357">
    <property type="entry name" value="RteC"/>
    <property type="match status" value="1"/>
</dbReference>
<comment type="caution">
    <text evidence="1">The sequence shown here is derived from an EMBL/GenBank/DDBJ whole genome shotgun (WGS) entry which is preliminary data.</text>
</comment>
<name>A0A562SCH1_9BACT</name>
<proteinExistence type="predicted"/>
<dbReference type="InterPro" id="IPR018534">
    <property type="entry name" value="Tet_reg_excision_RteC"/>
</dbReference>
<reference evidence="1 2" key="1">
    <citation type="journal article" date="2015" name="Stand. Genomic Sci.">
        <title>Genomic Encyclopedia of Bacterial and Archaeal Type Strains, Phase III: the genomes of soil and plant-associated and newly described type strains.</title>
        <authorList>
            <person name="Whitman W.B."/>
            <person name="Woyke T."/>
            <person name="Klenk H.P."/>
            <person name="Zhou Y."/>
            <person name="Lilburn T.G."/>
            <person name="Beck B.J."/>
            <person name="De Vos P."/>
            <person name="Vandamme P."/>
            <person name="Eisen J.A."/>
            <person name="Garrity G."/>
            <person name="Hugenholtz P."/>
            <person name="Kyrpides N.C."/>
        </authorList>
    </citation>
    <scope>NUCLEOTIDE SEQUENCE [LARGE SCALE GENOMIC DNA]</scope>
    <source>
        <strain evidence="1 2">CGMCC 1.7271</strain>
    </source>
</reference>
<evidence type="ECO:0000313" key="2">
    <source>
        <dbReference type="Proteomes" id="UP000316167"/>
    </source>
</evidence>